<proteinExistence type="inferred from homology"/>
<dbReference type="PIRSF" id="PIRSF000390">
    <property type="entry name" value="PLP_StrS"/>
    <property type="match status" value="1"/>
</dbReference>
<keyword evidence="7" id="KW-1185">Reference proteome</keyword>
<dbReference type="GO" id="GO:0030170">
    <property type="term" value="F:pyridoxal phosphate binding"/>
    <property type="evidence" value="ECO:0007669"/>
    <property type="project" value="TreeGrafter"/>
</dbReference>
<evidence type="ECO:0000313" key="6">
    <source>
        <dbReference type="EMBL" id="SFU40340.1"/>
    </source>
</evidence>
<dbReference type="SUPFAM" id="SSF53383">
    <property type="entry name" value="PLP-dependent transferases"/>
    <property type="match status" value="1"/>
</dbReference>
<dbReference type="Proteomes" id="UP000199138">
    <property type="component" value="Unassembled WGS sequence"/>
</dbReference>
<feature type="modified residue" description="N6-(pyridoxal phosphate)lysine" evidence="4">
    <location>
        <position position="190"/>
    </location>
</feature>
<dbReference type="CDD" id="cd00616">
    <property type="entry name" value="AHBA_syn"/>
    <property type="match status" value="1"/>
</dbReference>
<dbReference type="Pfam" id="PF01041">
    <property type="entry name" value="DegT_DnrJ_EryC1"/>
    <property type="match status" value="1"/>
</dbReference>
<dbReference type="AlphaFoldDB" id="A0A1I7FW15"/>
<protein>
    <submittedName>
        <fullName evidence="6">dTDP-4-amino-4,6-dideoxygalactose transaminase</fullName>
    </submittedName>
</protein>
<dbReference type="STRING" id="1224947.SAMN05216480_102283"/>
<sequence>MIKFLDVHQINNRFEKELKEVFARFLDSGYYVLGTETKKFEADFAAYCGAQFCVGVGNGLDAIRLIFEGYKALGKLQEGDEVLVPANTYIASILAISQAGLSPVLVEPEEETFNLNPDELESKITLKIKAILAVHLYGQLANMNRLNAIAKANNLLLIDDAAQAHGARDDKGKMVGNLCDATAFSFYPTKNLGALGEAGAVTTSNNELFEMIQKLRNYGSAERYYNQVQGFNCRIDEMQAAVLNVKLSILDADNSYRRAVTKRYLSEIKNPKIQLPKYSGNLDHVFHLFVIRCKQRDALKQFLEENGVQTVIHYPIPPHKQQAYKDWNHLSFPITEQIHKEVLSLPISPVMTADEVSELINIINQF</sequence>
<evidence type="ECO:0000256" key="3">
    <source>
        <dbReference type="PIRSR" id="PIRSR000390-1"/>
    </source>
</evidence>
<dbReference type="InterPro" id="IPR015422">
    <property type="entry name" value="PyrdxlP-dep_Trfase_small"/>
</dbReference>
<dbReference type="RefSeq" id="WP_093024019.1">
    <property type="nucleotide sequence ID" value="NZ_FPBK01000002.1"/>
</dbReference>
<organism evidence="6 7">
    <name type="scientific">Pustulibacterium marinum</name>
    <dbReference type="NCBI Taxonomy" id="1224947"/>
    <lineage>
        <taxon>Bacteria</taxon>
        <taxon>Pseudomonadati</taxon>
        <taxon>Bacteroidota</taxon>
        <taxon>Flavobacteriia</taxon>
        <taxon>Flavobacteriales</taxon>
        <taxon>Flavobacteriaceae</taxon>
        <taxon>Pustulibacterium</taxon>
    </lineage>
</organism>
<keyword evidence="1 4" id="KW-0663">Pyridoxal phosphate</keyword>
<dbReference type="Gene3D" id="3.40.640.10">
    <property type="entry name" value="Type I PLP-dependent aspartate aminotransferase-like (Major domain)"/>
    <property type="match status" value="1"/>
</dbReference>
<evidence type="ECO:0000256" key="5">
    <source>
        <dbReference type="RuleBase" id="RU004508"/>
    </source>
</evidence>
<dbReference type="GO" id="GO:0008483">
    <property type="term" value="F:transaminase activity"/>
    <property type="evidence" value="ECO:0007669"/>
    <property type="project" value="TreeGrafter"/>
</dbReference>
<dbReference type="Gene3D" id="3.90.1150.10">
    <property type="entry name" value="Aspartate Aminotransferase, domain 1"/>
    <property type="match status" value="1"/>
</dbReference>
<evidence type="ECO:0000256" key="4">
    <source>
        <dbReference type="PIRSR" id="PIRSR000390-2"/>
    </source>
</evidence>
<dbReference type="InterPro" id="IPR015421">
    <property type="entry name" value="PyrdxlP-dep_Trfase_major"/>
</dbReference>
<evidence type="ECO:0000256" key="2">
    <source>
        <dbReference type="ARBA" id="ARBA00037999"/>
    </source>
</evidence>
<dbReference type="PANTHER" id="PTHR30244">
    <property type="entry name" value="TRANSAMINASE"/>
    <property type="match status" value="1"/>
</dbReference>
<gene>
    <name evidence="6" type="ORF">SAMN05216480_102283</name>
</gene>
<comment type="similarity">
    <text evidence="2 5">Belongs to the DegT/DnrJ/EryC1 family.</text>
</comment>
<reference evidence="6 7" key="1">
    <citation type="submission" date="2016-10" db="EMBL/GenBank/DDBJ databases">
        <authorList>
            <person name="de Groot N.N."/>
        </authorList>
    </citation>
    <scope>NUCLEOTIDE SEQUENCE [LARGE SCALE GENOMIC DNA]</scope>
    <source>
        <strain evidence="6 7">CGMCC 1.12333</strain>
    </source>
</reference>
<dbReference type="EMBL" id="FPBK01000002">
    <property type="protein sequence ID" value="SFU40340.1"/>
    <property type="molecule type" value="Genomic_DNA"/>
</dbReference>
<accession>A0A1I7FW15</accession>
<evidence type="ECO:0000256" key="1">
    <source>
        <dbReference type="ARBA" id="ARBA00022898"/>
    </source>
</evidence>
<feature type="active site" description="Proton acceptor" evidence="3">
    <location>
        <position position="190"/>
    </location>
</feature>
<dbReference type="InterPro" id="IPR000653">
    <property type="entry name" value="DegT/StrS_aminotransferase"/>
</dbReference>
<dbReference type="GO" id="GO:0000271">
    <property type="term" value="P:polysaccharide biosynthetic process"/>
    <property type="evidence" value="ECO:0007669"/>
    <property type="project" value="TreeGrafter"/>
</dbReference>
<dbReference type="InterPro" id="IPR015424">
    <property type="entry name" value="PyrdxlP-dep_Trfase"/>
</dbReference>
<dbReference type="OrthoDB" id="9804264at2"/>
<name>A0A1I7FW15_9FLAO</name>
<dbReference type="PANTHER" id="PTHR30244:SF36">
    <property type="entry name" value="3-OXO-GLUCOSE-6-PHOSPHATE:GLUTAMATE AMINOTRANSFERASE"/>
    <property type="match status" value="1"/>
</dbReference>
<evidence type="ECO:0000313" key="7">
    <source>
        <dbReference type="Proteomes" id="UP000199138"/>
    </source>
</evidence>